<keyword evidence="6" id="KW-1185">Reference proteome</keyword>
<dbReference type="CDD" id="cd15831">
    <property type="entry name" value="BTAD"/>
    <property type="match status" value="1"/>
</dbReference>
<comment type="caution">
    <text evidence="5">The sequence shown here is derived from an EMBL/GenBank/DDBJ whole genome shotgun (WGS) entry which is preliminary data.</text>
</comment>
<dbReference type="GO" id="GO:0000160">
    <property type="term" value="P:phosphorelay signal transduction system"/>
    <property type="evidence" value="ECO:0007669"/>
    <property type="project" value="UniProtKB-KW"/>
</dbReference>
<dbReference type="AlphaFoldDB" id="A0A6G4XPG6"/>
<dbReference type="RefSeq" id="WP_165334921.1">
    <property type="nucleotide sequence ID" value="NZ_JAAKZW010000153.1"/>
</dbReference>
<dbReference type="Proteomes" id="UP000481109">
    <property type="component" value="Unassembled WGS sequence"/>
</dbReference>
<dbReference type="EMBL" id="JAAKZW010000153">
    <property type="protein sequence ID" value="NGO79479.1"/>
    <property type="molecule type" value="Genomic_DNA"/>
</dbReference>
<dbReference type="InterPro" id="IPR051677">
    <property type="entry name" value="AfsR-DnrI-RedD_regulator"/>
</dbReference>
<dbReference type="Pfam" id="PF03704">
    <property type="entry name" value="BTAD"/>
    <property type="match status" value="1"/>
</dbReference>
<dbReference type="PANTHER" id="PTHR35807">
    <property type="entry name" value="TRANSCRIPTIONAL REGULATOR REDD-RELATED"/>
    <property type="match status" value="1"/>
</dbReference>
<dbReference type="Gene3D" id="1.10.10.10">
    <property type="entry name" value="Winged helix-like DNA-binding domain superfamily/Winged helix DNA-binding domain"/>
    <property type="match status" value="1"/>
</dbReference>
<evidence type="ECO:0000256" key="3">
    <source>
        <dbReference type="ARBA" id="ARBA00023163"/>
    </source>
</evidence>
<dbReference type="PANTHER" id="PTHR35807:SF1">
    <property type="entry name" value="TRANSCRIPTIONAL REGULATOR REDD"/>
    <property type="match status" value="1"/>
</dbReference>
<proteinExistence type="predicted"/>
<evidence type="ECO:0000313" key="5">
    <source>
        <dbReference type="EMBL" id="NGO79479.1"/>
    </source>
</evidence>
<dbReference type="SUPFAM" id="SSF48452">
    <property type="entry name" value="TPR-like"/>
    <property type="match status" value="1"/>
</dbReference>
<evidence type="ECO:0000313" key="6">
    <source>
        <dbReference type="Proteomes" id="UP000481109"/>
    </source>
</evidence>
<protein>
    <submittedName>
        <fullName evidence="5">AfsR/SARP family transcriptional regulator</fullName>
    </submittedName>
</protein>
<evidence type="ECO:0000259" key="4">
    <source>
        <dbReference type="SMART" id="SM01043"/>
    </source>
</evidence>
<dbReference type="SMART" id="SM01043">
    <property type="entry name" value="BTAD"/>
    <property type="match status" value="1"/>
</dbReference>
<dbReference type="InterPro" id="IPR036388">
    <property type="entry name" value="WH-like_DNA-bd_sf"/>
</dbReference>
<evidence type="ECO:0000256" key="2">
    <source>
        <dbReference type="ARBA" id="ARBA00023015"/>
    </source>
</evidence>
<dbReference type="SUPFAM" id="SSF46894">
    <property type="entry name" value="C-terminal effector domain of the bipartite response regulators"/>
    <property type="match status" value="1"/>
</dbReference>
<dbReference type="InterPro" id="IPR016032">
    <property type="entry name" value="Sig_transdc_resp-reg_C-effctor"/>
</dbReference>
<gene>
    <name evidence="5" type="ORF">G6045_28065</name>
</gene>
<dbReference type="GO" id="GO:0003677">
    <property type="term" value="F:DNA binding"/>
    <property type="evidence" value="ECO:0007669"/>
    <property type="project" value="InterPro"/>
</dbReference>
<dbReference type="InterPro" id="IPR005158">
    <property type="entry name" value="BTAD"/>
</dbReference>
<dbReference type="Gene3D" id="1.25.40.10">
    <property type="entry name" value="Tetratricopeptide repeat domain"/>
    <property type="match status" value="1"/>
</dbReference>
<keyword evidence="2" id="KW-0805">Transcription regulation</keyword>
<keyword evidence="1" id="KW-0902">Two-component regulatory system</keyword>
<name>A0A6G4XPG6_9ACTN</name>
<evidence type="ECO:0000256" key="1">
    <source>
        <dbReference type="ARBA" id="ARBA00023012"/>
    </source>
</evidence>
<keyword evidence="3" id="KW-0804">Transcription</keyword>
<accession>A0A6G4XPG6</accession>
<dbReference type="GO" id="GO:0006355">
    <property type="term" value="P:regulation of DNA-templated transcription"/>
    <property type="evidence" value="ECO:0007669"/>
    <property type="project" value="InterPro"/>
</dbReference>
<sequence>MLATGSDFRVLGTVEWTVDGRPAAIGRRRERLLLGLLLVELGRPLPMDRLSDLLSDEDERPRPRADLYVDVCRLRASLRQGGGDGCVQLVRSGSTYTLTGDRQLVDLHRFTDLVGQAQRATAPQEVSRLASLALAEWRGGVLEDVASDRIRHGVGAAFEELHLTAQLMHVAAEFDLGNYWPLAAELARLTEDHPQHETLLAFRAATLYACGRRADALNLLSSARARMTAQLGLDLTRELKDLQDAILRDDPVHPRMFRRGALGTV</sequence>
<reference evidence="5 6" key="1">
    <citation type="submission" date="2020-02" db="EMBL/GenBank/DDBJ databases">
        <title>Whole-genome analyses of novel actinobacteria.</title>
        <authorList>
            <person name="Sahin N."/>
            <person name="Tokatli A."/>
        </authorList>
    </citation>
    <scope>NUCLEOTIDE SEQUENCE [LARGE SCALE GENOMIC DNA]</scope>
    <source>
        <strain evidence="5 6">YC504</strain>
    </source>
</reference>
<dbReference type="InterPro" id="IPR011990">
    <property type="entry name" value="TPR-like_helical_dom_sf"/>
</dbReference>
<feature type="domain" description="Bacterial transcriptional activator" evidence="4">
    <location>
        <begin position="105"/>
        <end position="247"/>
    </location>
</feature>
<organism evidence="5 6">
    <name type="scientific">Streptomyces mesophilus</name>
    <dbReference type="NCBI Taxonomy" id="1775132"/>
    <lineage>
        <taxon>Bacteria</taxon>
        <taxon>Bacillati</taxon>
        <taxon>Actinomycetota</taxon>
        <taxon>Actinomycetes</taxon>
        <taxon>Kitasatosporales</taxon>
        <taxon>Streptomycetaceae</taxon>
        <taxon>Streptomyces</taxon>
    </lineage>
</organism>